<dbReference type="Proteomes" id="UP001230951">
    <property type="component" value="Unassembled WGS sequence"/>
</dbReference>
<evidence type="ECO:0000313" key="2">
    <source>
        <dbReference type="EMBL" id="MDP9903236.1"/>
    </source>
</evidence>
<accession>A0AAW8D2W6</accession>
<sequence length="259" mass="28436">MNETSPALPPVYLNIPVREGRGKRWADHLNRGLSAAELSPITEALDQIRKSEEKQDVTALLHFVAFVTTIAGLSTMPWTTPWDDGGWIGIIIGACIAVTATCISAHLSKRISRCSKSVITATEPLMDRLIDFRNAGYEFSSLVRELERKRIIANKNTTPAVQAAFLQALSAIAEYAEQAKIRPDLELARVASAKHLHNDPAVKAIAEKQKAATKANKAARIAARTAVKKFTQAAEDAETLRIAHAAYRDEVMGKQKREQ</sequence>
<keyword evidence="4" id="KW-1185">Reference proteome</keyword>
<dbReference type="EMBL" id="JAUSRG010000001">
    <property type="protein sequence ID" value="MDP9903236.1"/>
    <property type="molecule type" value="Genomic_DNA"/>
</dbReference>
<reference evidence="2 4" key="1">
    <citation type="submission" date="2023-07" db="EMBL/GenBank/DDBJ databases">
        <title>Sorghum-associated microbial communities from plants grown in Nebraska, USA.</title>
        <authorList>
            <person name="Schachtman D."/>
        </authorList>
    </citation>
    <scope>NUCLEOTIDE SEQUENCE</scope>
    <source>
        <strain evidence="2">DS1006</strain>
        <strain evidence="3 4">DS1016</strain>
    </source>
</reference>
<gene>
    <name evidence="2" type="ORF">J2S90_000176</name>
    <name evidence="3" type="ORF">J2S93_001527</name>
</gene>
<evidence type="ECO:0000313" key="5">
    <source>
        <dbReference type="Proteomes" id="UP001242995"/>
    </source>
</evidence>
<feature type="transmembrane region" description="Helical" evidence="1">
    <location>
        <begin position="59"/>
        <end position="79"/>
    </location>
</feature>
<dbReference type="Proteomes" id="UP001242995">
    <property type="component" value="Unassembled WGS sequence"/>
</dbReference>
<organism evidence="2 5">
    <name type="scientific">Arthrobacter bambusae</name>
    <dbReference type="NCBI Taxonomy" id="1338426"/>
    <lineage>
        <taxon>Bacteria</taxon>
        <taxon>Bacillati</taxon>
        <taxon>Actinomycetota</taxon>
        <taxon>Actinomycetes</taxon>
        <taxon>Micrococcales</taxon>
        <taxon>Micrococcaceae</taxon>
        <taxon>Arthrobacter</taxon>
    </lineage>
</organism>
<dbReference type="AlphaFoldDB" id="A0AAW8D2W6"/>
<evidence type="ECO:0000256" key="1">
    <source>
        <dbReference type="SAM" id="Phobius"/>
    </source>
</evidence>
<dbReference type="RefSeq" id="WP_306958855.1">
    <property type="nucleotide sequence ID" value="NZ_JAUSRG010000001.1"/>
</dbReference>
<keyword evidence="1" id="KW-0812">Transmembrane</keyword>
<evidence type="ECO:0000313" key="4">
    <source>
        <dbReference type="Proteomes" id="UP001230951"/>
    </source>
</evidence>
<evidence type="ECO:0008006" key="6">
    <source>
        <dbReference type="Google" id="ProtNLM"/>
    </source>
</evidence>
<proteinExistence type="predicted"/>
<keyword evidence="1" id="KW-0472">Membrane</keyword>
<evidence type="ECO:0000313" key="3">
    <source>
        <dbReference type="EMBL" id="MDQ0180111.1"/>
    </source>
</evidence>
<dbReference type="EMBL" id="JAUSTF010000002">
    <property type="protein sequence ID" value="MDQ0180111.1"/>
    <property type="molecule type" value="Genomic_DNA"/>
</dbReference>
<comment type="caution">
    <text evidence="2">The sequence shown here is derived from an EMBL/GenBank/DDBJ whole genome shotgun (WGS) entry which is preliminary data.</text>
</comment>
<name>A0AAW8D2W6_9MICC</name>
<feature type="transmembrane region" description="Helical" evidence="1">
    <location>
        <begin position="85"/>
        <end position="107"/>
    </location>
</feature>
<protein>
    <recommendedName>
        <fullName evidence="6">SMODS and SLOG-associating 2TM effector domain-containing protein</fullName>
    </recommendedName>
</protein>
<keyword evidence="1" id="KW-1133">Transmembrane helix</keyword>